<dbReference type="Proteomes" id="UP000298061">
    <property type="component" value="Unassembled WGS sequence"/>
</dbReference>
<dbReference type="Pfam" id="PF25293">
    <property type="entry name" value="Beta-prop_EMC1_N"/>
    <property type="match status" value="1"/>
</dbReference>
<dbReference type="PANTHER" id="PTHR21573:SF0">
    <property type="entry name" value="ER MEMBRANE PROTEIN COMPLEX SUBUNIT 1"/>
    <property type="match status" value="1"/>
</dbReference>
<dbReference type="EMBL" id="SFCI01000607">
    <property type="protein sequence ID" value="TFY78833.1"/>
    <property type="molecule type" value="Genomic_DNA"/>
</dbReference>
<dbReference type="OrthoDB" id="28092at2759"/>
<sequence length="757" mass="81909">MRWLLFLAGLCAPLVHAIHESEVGVVDWHKLQIGVPLTGSLLTSLSFHVPRERQSADGLLLSATSSNVLAAVYAGNGSVAWRYIYDASDPIVLYQQHKDIVATLSGPGGSTLRTFDSSTGHLILEKRLHKPDTARILEPSDVGTAISFPSDDTSDVLALTSAYTIRRISSSGNVVWTWTSPDQTSSVIYSHILTTPDVIYALGLTKSFRSYNLHVTTLSPTTGSILASADIASDITSGPNSLLPLTTPKGPQVAWLEGEYLRTVVLTPSLGGKAALHTGAEYASVVDVGLSAKGHFVALKADGTGRVLKLDEKGVKLVWEFDDSAKSEHNAPSLYSGGLDADGHPYVARVFWSHALQKASVHVYAPHLADGKGLVSGFTFSFQTNVHGIIKHAALYAALPKPYDVIPYLALTTSTGAIQLWQGERALWTREEGLSRIGVAEMVEMPERKTVAAARGAETFLQRLQRQMRDAKDFPQYLIHFVKRFATGSYASATSRATPSTENDSLTRDAFGFRKVIVTATELGKVYGLDSSSGEVLWSRVLGLGWAAQTGGHIVPVKIFVTRTVADAEPEEGGPQAVLVAQRIADNGLVDTVVFHFEALTGKEVDSSSPPGDILHGTDIISGPLLGAYLLEKETKVVVLVDEFRQVYLYPDTPASSKRTSHRQFTGHQPVLDAGLQGRAQLHPTFASSLPPHEDILALVTRPSDPVASLGKSQSYKRLNGSDGEAYVGDATWEERTWKEVVRLREDMFWARVGGVR</sequence>
<feature type="signal peptide" evidence="1">
    <location>
        <begin position="1"/>
        <end position="17"/>
    </location>
</feature>
<accession>A0A4Y9ZXT4</accession>
<dbReference type="STRING" id="135208.A0A4Y9ZXT4"/>
<dbReference type="Gene3D" id="2.130.10.10">
    <property type="entry name" value="YVTN repeat-like/Quinoprotein amine dehydrogenase"/>
    <property type="match status" value="1"/>
</dbReference>
<feature type="domain" description="EMC1 first beta-propeller" evidence="2">
    <location>
        <begin position="17"/>
        <end position="325"/>
    </location>
</feature>
<evidence type="ECO:0000313" key="3">
    <source>
        <dbReference type="EMBL" id="TFY78833.1"/>
    </source>
</evidence>
<dbReference type="SUPFAM" id="SSF50998">
    <property type="entry name" value="Quinoprotein alcohol dehydrogenase-like"/>
    <property type="match status" value="1"/>
</dbReference>
<reference evidence="3 4" key="1">
    <citation type="submission" date="2019-02" db="EMBL/GenBank/DDBJ databases">
        <title>Genome sequencing of the rare red list fungi Hericium alpestre (H. flagellum).</title>
        <authorList>
            <person name="Buettner E."/>
            <person name="Kellner H."/>
        </authorList>
    </citation>
    <scope>NUCLEOTIDE SEQUENCE [LARGE SCALE GENOMIC DNA]</scope>
    <source>
        <strain evidence="3 4">DSM 108284</strain>
    </source>
</reference>
<dbReference type="GO" id="GO:0072546">
    <property type="term" value="C:EMC complex"/>
    <property type="evidence" value="ECO:0007669"/>
    <property type="project" value="InterPro"/>
</dbReference>
<feature type="chain" id="PRO_5021364791" description="EMC1 first beta-propeller domain-containing protein" evidence="1">
    <location>
        <begin position="18"/>
        <end position="757"/>
    </location>
</feature>
<keyword evidence="4" id="KW-1185">Reference proteome</keyword>
<dbReference type="InterPro" id="IPR026895">
    <property type="entry name" value="EMC1"/>
</dbReference>
<dbReference type="InterPro" id="IPR058545">
    <property type="entry name" value="Beta-prop_EMC1_1st"/>
</dbReference>
<organism evidence="3 4">
    <name type="scientific">Hericium alpestre</name>
    <dbReference type="NCBI Taxonomy" id="135208"/>
    <lineage>
        <taxon>Eukaryota</taxon>
        <taxon>Fungi</taxon>
        <taxon>Dikarya</taxon>
        <taxon>Basidiomycota</taxon>
        <taxon>Agaricomycotina</taxon>
        <taxon>Agaricomycetes</taxon>
        <taxon>Russulales</taxon>
        <taxon>Hericiaceae</taxon>
        <taxon>Hericium</taxon>
    </lineage>
</organism>
<proteinExistence type="predicted"/>
<comment type="caution">
    <text evidence="3">The sequence shown here is derived from an EMBL/GenBank/DDBJ whole genome shotgun (WGS) entry which is preliminary data.</text>
</comment>
<gene>
    <name evidence="3" type="ORF">EWM64_g5179</name>
</gene>
<evidence type="ECO:0000313" key="4">
    <source>
        <dbReference type="Proteomes" id="UP000298061"/>
    </source>
</evidence>
<dbReference type="AlphaFoldDB" id="A0A4Y9ZXT4"/>
<dbReference type="InterPro" id="IPR015943">
    <property type="entry name" value="WD40/YVTN_repeat-like_dom_sf"/>
</dbReference>
<dbReference type="PANTHER" id="PTHR21573">
    <property type="entry name" value="ER MEMBRANE PROTEIN COMPLEX SUBUNIT 1"/>
    <property type="match status" value="1"/>
</dbReference>
<evidence type="ECO:0000259" key="2">
    <source>
        <dbReference type="Pfam" id="PF25293"/>
    </source>
</evidence>
<dbReference type="InterPro" id="IPR011047">
    <property type="entry name" value="Quinoprotein_ADH-like_sf"/>
</dbReference>
<dbReference type="GO" id="GO:0034975">
    <property type="term" value="P:protein folding in endoplasmic reticulum"/>
    <property type="evidence" value="ECO:0007669"/>
    <property type="project" value="TreeGrafter"/>
</dbReference>
<name>A0A4Y9ZXT4_9AGAM</name>
<keyword evidence="1" id="KW-0732">Signal</keyword>
<protein>
    <recommendedName>
        <fullName evidence="2">EMC1 first beta-propeller domain-containing protein</fullName>
    </recommendedName>
</protein>
<evidence type="ECO:0000256" key="1">
    <source>
        <dbReference type="SAM" id="SignalP"/>
    </source>
</evidence>